<keyword evidence="1" id="KW-1133">Transmembrane helix</keyword>
<keyword evidence="1" id="KW-0472">Membrane</keyword>
<proteinExistence type="predicted"/>
<organism evidence="2 3">
    <name type="scientific">Kipferlia bialata</name>
    <dbReference type="NCBI Taxonomy" id="797122"/>
    <lineage>
        <taxon>Eukaryota</taxon>
        <taxon>Metamonada</taxon>
        <taxon>Carpediemonas-like organisms</taxon>
        <taxon>Kipferlia</taxon>
    </lineage>
</organism>
<protein>
    <submittedName>
        <fullName evidence="2">Uncharacterized protein</fullName>
    </submittedName>
</protein>
<reference evidence="2 3" key="1">
    <citation type="journal article" date="2018" name="PLoS ONE">
        <title>The draft genome of Kipferlia bialata reveals reductive genome evolution in fornicate parasites.</title>
        <authorList>
            <person name="Tanifuji G."/>
            <person name="Takabayashi S."/>
            <person name="Kume K."/>
            <person name="Takagi M."/>
            <person name="Nakayama T."/>
            <person name="Kamikawa R."/>
            <person name="Inagaki Y."/>
            <person name="Hashimoto T."/>
        </authorList>
    </citation>
    <scope>NUCLEOTIDE SEQUENCE [LARGE SCALE GENOMIC DNA]</scope>
    <source>
        <strain evidence="2">NY0173</strain>
    </source>
</reference>
<evidence type="ECO:0000256" key="1">
    <source>
        <dbReference type="SAM" id="Phobius"/>
    </source>
</evidence>
<name>A0A9K3D6U4_9EUKA</name>
<feature type="transmembrane region" description="Helical" evidence="1">
    <location>
        <begin position="60"/>
        <end position="83"/>
    </location>
</feature>
<comment type="caution">
    <text evidence="2">The sequence shown here is derived from an EMBL/GenBank/DDBJ whole genome shotgun (WGS) entry which is preliminary data.</text>
</comment>
<keyword evidence="3" id="KW-1185">Reference proteome</keyword>
<evidence type="ECO:0000313" key="2">
    <source>
        <dbReference type="EMBL" id="GIQ90204.1"/>
    </source>
</evidence>
<dbReference type="AlphaFoldDB" id="A0A9K3D6U4"/>
<gene>
    <name evidence="2" type="ORF">KIPB_012915</name>
</gene>
<feature type="transmembrane region" description="Helical" evidence="1">
    <location>
        <begin position="29"/>
        <end position="48"/>
    </location>
</feature>
<evidence type="ECO:0000313" key="3">
    <source>
        <dbReference type="Proteomes" id="UP000265618"/>
    </source>
</evidence>
<dbReference type="Proteomes" id="UP000265618">
    <property type="component" value="Unassembled WGS sequence"/>
</dbReference>
<dbReference type="EMBL" id="BDIP01005900">
    <property type="protein sequence ID" value="GIQ90204.1"/>
    <property type="molecule type" value="Genomic_DNA"/>
</dbReference>
<sequence>MALSPTVMMEKRSLKIQEYNSRNRWYTSTGRTLCIFLYVMVGLSFILLDSRDEVPFLKSPVHSITLVLTKTIPVLLLIPIGMMSAPRPYGTETKIVLAAIVPAAIGDVVLKALRGILPEITVLSIGA</sequence>
<accession>A0A9K3D6U4</accession>
<keyword evidence="1" id="KW-0812">Transmembrane</keyword>
<feature type="non-terminal residue" evidence="2">
    <location>
        <position position="1"/>
    </location>
</feature>